<feature type="transmembrane region" description="Helical" evidence="1">
    <location>
        <begin position="54"/>
        <end position="74"/>
    </location>
</feature>
<dbReference type="Proteomes" id="UP000001070">
    <property type="component" value="Unassembled WGS sequence"/>
</dbReference>
<keyword evidence="1" id="KW-0812">Transmembrane</keyword>
<dbReference type="OMA" id="KRYCRFL"/>
<feature type="transmembrane region" description="Helical" evidence="1">
    <location>
        <begin position="12"/>
        <end position="34"/>
    </location>
</feature>
<dbReference type="KEGG" id="dgr:6558170"/>
<organism evidence="3">
    <name type="scientific">Drosophila grimshawi</name>
    <name type="common">Hawaiian fruit fly</name>
    <name type="synonym">Idiomyia grimshawi</name>
    <dbReference type="NCBI Taxonomy" id="7222"/>
    <lineage>
        <taxon>Eukaryota</taxon>
        <taxon>Metazoa</taxon>
        <taxon>Ecdysozoa</taxon>
        <taxon>Arthropoda</taxon>
        <taxon>Hexapoda</taxon>
        <taxon>Insecta</taxon>
        <taxon>Pterygota</taxon>
        <taxon>Neoptera</taxon>
        <taxon>Endopterygota</taxon>
        <taxon>Diptera</taxon>
        <taxon>Brachycera</taxon>
        <taxon>Muscomorpha</taxon>
        <taxon>Ephydroidea</taxon>
        <taxon>Drosophilidae</taxon>
        <taxon>Drosophila</taxon>
        <taxon>Hawaiian Drosophila</taxon>
    </lineage>
</organism>
<dbReference type="OrthoDB" id="7844406at2759"/>
<accession>B4J239</accession>
<dbReference type="InterPro" id="IPR031754">
    <property type="entry name" value="DUF4736"/>
</dbReference>
<keyword evidence="1" id="KW-0472">Membrane</keyword>
<dbReference type="Pfam" id="PF15883">
    <property type="entry name" value="DUF4736"/>
    <property type="match status" value="1"/>
</dbReference>
<keyword evidence="1" id="KW-1133">Transmembrane helix</keyword>
<evidence type="ECO:0000313" key="2">
    <source>
        <dbReference type="EMBL" id="EDV96990.1"/>
    </source>
</evidence>
<protein>
    <submittedName>
        <fullName evidence="2">GH16584</fullName>
    </submittedName>
</protein>
<keyword evidence="3" id="KW-1185">Reference proteome</keyword>
<dbReference type="AlphaFoldDB" id="B4J239"/>
<reference evidence="2 3" key="1">
    <citation type="journal article" date="2007" name="Nature">
        <title>Evolution of genes and genomes on the Drosophila phylogeny.</title>
        <authorList>
            <consortium name="Drosophila 12 Genomes Consortium"/>
            <person name="Clark A.G."/>
            <person name="Eisen M.B."/>
            <person name="Smith D.R."/>
            <person name="Bergman C.M."/>
            <person name="Oliver B."/>
            <person name="Markow T.A."/>
            <person name="Kaufman T.C."/>
            <person name="Kellis M."/>
            <person name="Gelbart W."/>
            <person name="Iyer V.N."/>
            <person name="Pollard D.A."/>
            <person name="Sackton T.B."/>
            <person name="Larracuente A.M."/>
            <person name="Singh N.D."/>
            <person name="Abad J.P."/>
            <person name="Abt D.N."/>
            <person name="Adryan B."/>
            <person name="Aguade M."/>
            <person name="Akashi H."/>
            <person name="Anderson W.W."/>
            <person name="Aquadro C.F."/>
            <person name="Ardell D.H."/>
            <person name="Arguello R."/>
            <person name="Artieri C.G."/>
            <person name="Barbash D.A."/>
            <person name="Barker D."/>
            <person name="Barsanti P."/>
            <person name="Batterham P."/>
            <person name="Batzoglou S."/>
            <person name="Begun D."/>
            <person name="Bhutkar A."/>
            <person name="Blanco E."/>
            <person name="Bosak S.A."/>
            <person name="Bradley R.K."/>
            <person name="Brand A.D."/>
            <person name="Brent M.R."/>
            <person name="Brooks A.N."/>
            <person name="Brown R.H."/>
            <person name="Butlin R.K."/>
            <person name="Caggese C."/>
            <person name="Calvi B.R."/>
            <person name="Bernardo de Carvalho A."/>
            <person name="Caspi A."/>
            <person name="Castrezana S."/>
            <person name="Celniker S.E."/>
            <person name="Chang J.L."/>
            <person name="Chapple C."/>
            <person name="Chatterji S."/>
            <person name="Chinwalla A."/>
            <person name="Civetta A."/>
            <person name="Clifton S.W."/>
            <person name="Comeron J.M."/>
            <person name="Costello J.C."/>
            <person name="Coyne J.A."/>
            <person name="Daub J."/>
            <person name="David R.G."/>
            <person name="Delcher A.L."/>
            <person name="Delehaunty K."/>
            <person name="Do C.B."/>
            <person name="Ebling H."/>
            <person name="Edwards K."/>
            <person name="Eickbush T."/>
            <person name="Evans J.D."/>
            <person name="Filipski A."/>
            <person name="Findeiss S."/>
            <person name="Freyhult E."/>
            <person name="Fulton L."/>
            <person name="Fulton R."/>
            <person name="Garcia A.C."/>
            <person name="Gardiner A."/>
            <person name="Garfield D.A."/>
            <person name="Garvin B.E."/>
            <person name="Gibson G."/>
            <person name="Gilbert D."/>
            <person name="Gnerre S."/>
            <person name="Godfrey J."/>
            <person name="Good R."/>
            <person name="Gotea V."/>
            <person name="Gravely B."/>
            <person name="Greenberg A.J."/>
            <person name="Griffiths-Jones S."/>
            <person name="Gross S."/>
            <person name="Guigo R."/>
            <person name="Gustafson E.A."/>
            <person name="Haerty W."/>
            <person name="Hahn M.W."/>
            <person name="Halligan D.L."/>
            <person name="Halpern A.L."/>
            <person name="Halter G.M."/>
            <person name="Han M.V."/>
            <person name="Heger A."/>
            <person name="Hillier L."/>
            <person name="Hinrichs A.S."/>
            <person name="Holmes I."/>
            <person name="Hoskins R.A."/>
            <person name="Hubisz M.J."/>
            <person name="Hultmark D."/>
            <person name="Huntley M.A."/>
            <person name="Jaffe D.B."/>
            <person name="Jagadeeshan S."/>
            <person name="Jeck W.R."/>
            <person name="Johnson J."/>
            <person name="Jones C.D."/>
            <person name="Jordan W.C."/>
            <person name="Karpen G.H."/>
            <person name="Kataoka E."/>
            <person name="Keightley P.D."/>
            <person name="Kheradpour P."/>
            <person name="Kirkness E.F."/>
            <person name="Koerich L.B."/>
            <person name="Kristiansen K."/>
            <person name="Kudrna D."/>
            <person name="Kulathinal R.J."/>
            <person name="Kumar S."/>
            <person name="Kwok R."/>
            <person name="Lander E."/>
            <person name="Langley C.H."/>
            <person name="Lapoint R."/>
            <person name="Lazzaro B.P."/>
            <person name="Lee S.J."/>
            <person name="Levesque L."/>
            <person name="Li R."/>
            <person name="Lin C.F."/>
            <person name="Lin M.F."/>
            <person name="Lindblad-Toh K."/>
            <person name="Llopart A."/>
            <person name="Long M."/>
            <person name="Low L."/>
            <person name="Lozovsky E."/>
            <person name="Lu J."/>
            <person name="Luo M."/>
            <person name="Machado C.A."/>
            <person name="Makalowski W."/>
            <person name="Marzo M."/>
            <person name="Matsuda M."/>
            <person name="Matzkin L."/>
            <person name="McAllister B."/>
            <person name="McBride C.S."/>
            <person name="McKernan B."/>
            <person name="McKernan K."/>
            <person name="Mendez-Lago M."/>
            <person name="Minx P."/>
            <person name="Mollenhauer M.U."/>
            <person name="Montooth K."/>
            <person name="Mount S.M."/>
            <person name="Mu X."/>
            <person name="Myers E."/>
            <person name="Negre B."/>
            <person name="Newfeld S."/>
            <person name="Nielsen R."/>
            <person name="Noor M.A."/>
            <person name="O'Grady P."/>
            <person name="Pachter L."/>
            <person name="Papaceit M."/>
            <person name="Parisi M.J."/>
            <person name="Parisi M."/>
            <person name="Parts L."/>
            <person name="Pedersen J.S."/>
            <person name="Pesole G."/>
            <person name="Phillippy A.M."/>
            <person name="Ponting C.P."/>
            <person name="Pop M."/>
            <person name="Porcelli D."/>
            <person name="Powell J.R."/>
            <person name="Prohaska S."/>
            <person name="Pruitt K."/>
            <person name="Puig M."/>
            <person name="Quesneville H."/>
            <person name="Ram K.R."/>
            <person name="Rand D."/>
            <person name="Rasmussen M.D."/>
            <person name="Reed L.K."/>
            <person name="Reenan R."/>
            <person name="Reily A."/>
            <person name="Remington K.A."/>
            <person name="Rieger T.T."/>
            <person name="Ritchie M.G."/>
            <person name="Robin C."/>
            <person name="Rogers Y.H."/>
            <person name="Rohde C."/>
            <person name="Rozas J."/>
            <person name="Rubenfield M.J."/>
            <person name="Ruiz A."/>
            <person name="Russo S."/>
            <person name="Salzberg S.L."/>
            <person name="Sanchez-Gracia A."/>
            <person name="Saranga D.J."/>
            <person name="Sato H."/>
            <person name="Schaeffer S.W."/>
            <person name="Schatz M.C."/>
            <person name="Schlenke T."/>
            <person name="Schwartz R."/>
            <person name="Segarra C."/>
            <person name="Singh R.S."/>
            <person name="Sirot L."/>
            <person name="Sirota M."/>
            <person name="Sisneros N.B."/>
            <person name="Smith C.D."/>
            <person name="Smith T.F."/>
            <person name="Spieth J."/>
            <person name="Stage D.E."/>
            <person name="Stark A."/>
            <person name="Stephan W."/>
            <person name="Strausberg R.L."/>
            <person name="Strempel S."/>
            <person name="Sturgill D."/>
            <person name="Sutton G."/>
            <person name="Sutton G.G."/>
            <person name="Tao W."/>
            <person name="Teichmann S."/>
            <person name="Tobari Y.N."/>
            <person name="Tomimura Y."/>
            <person name="Tsolas J.M."/>
            <person name="Valente V.L."/>
            <person name="Venter E."/>
            <person name="Venter J.C."/>
            <person name="Vicario S."/>
            <person name="Vieira F.G."/>
            <person name="Vilella A.J."/>
            <person name="Villasante A."/>
            <person name="Walenz B."/>
            <person name="Wang J."/>
            <person name="Wasserman M."/>
            <person name="Watts T."/>
            <person name="Wilson D."/>
            <person name="Wilson R.K."/>
            <person name="Wing R.A."/>
            <person name="Wolfner M.F."/>
            <person name="Wong A."/>
            <person name="Wong G.K."/>
            <person name="Wu C.I."/>
            <person name="Wu G."/>
            <person name="Yamamoto D."/>
            <person name="Yang H.P."/>
            <person name="Yang S.P."/>
            <person name="Yorke J.A."/>
            <person name="Yoshida K."/>
            <person name="Zdobnov E."/>
            <person name="Zhang P."/>
            <person name="Zhang Y."/>
            <person name="Zimin A.V."/>
            <person name="Baldwin J."/>
            <person name="Abdouelleil A."/>
            <person name="Abdulkadir J."/>
            <person name="Abebe A."/>
            <person name="Abera B."/>
            <person name="Abreu J."/>
            <person name="Acer S.C."/>
            <person name="Aftuck L."/>
            <person name="Alexander A."/>
            <person name="An P."/>
            <person name="Anderson E."/>
            <person name="Anderson S."/>
            <person name="Arachi H."/>
            <person name="Azer M."/>
            <person name="Bachantsang P."/>
            <person name="Barry A."/>
            <person name="Bayul T."/>
            <person name="Berlin A."/>
            <person name="Bessette D."/>
            <person name="Bloom T."/>
            <person name="Blye J."/>
            <person name="Boguslavskiy L."/>
            <person name="Bonnet C."/>
            <person name="Boukhgalter B."/>
            <person name="Bourzgui I."/>
            <person name="Brown A."/>
            <person name="Cahill P."/>
            <person name="Channer S."/>
            <person name="Cheshatsang Y."/>
            <person name="Chuda L."/>
            <person name="Citroen M."/>
            <person name="Collymore A."/>
            <person name="Cooke P."/>
            <person name="Costello M."/>
            <person name="D'Aco K."/>
            <person name="Daza R."/>
            <person name="De Haan G."/>
            <person name="DeGray S."/>
            <person name="DeMaso C."/>
            <person name="Dhargay N."/>
            <person name="Dooley K."/>
            <person name="Dooley E."/>
            <person name="Doricent M."/>
            <person name="Dorje P."/>
            <person name="Dorjee K."/>
            <person name="Dupes A."/>
            <person name="Elong R."/>
            <person name="Falk J."/>
            <person name="Farina A."/>
            <person name="Faro S."/>
            <person name="Ferguson D."/>
            <person name="Fisher S."/>
            <person name="Foley C.D."/>
            <person name="Franke A."/>
            <person name="Friedrich D."/>
            <person name="Gadbois L."/>
            <person name="Gearin G."/>
            <person name="Gearin C.R."/>
            <person name="Giannoukos G."/>
            <person name="Goode T."/>
            <person name="Graham J."/>
            <person name="Grandbois E."/>
            <person name="Grewal S."/>
            <person name="Gyaltsen K."/>
            <person name="Hafez N."/>
            <person name="Hagos B."/>
            <person name="Hall J."/>
            <person name="Henson C."/>
            <person name="Hollinger A."/>
            <person name="Honan T."/>
            <person name="Huard M.D."/>
            <person name="Hughes L."/>
            <person name="Hurhula B."/>
            <person name="Husby M.E."/>
            <person name="Kamat A."/>
            <person name="Kanga B."/>
            <person name="Kashin S."/>
            <person name="Khazanovich D."/>
            <person name="Kisner P."/>
            <person name="Lance K."/>
            <person name="Lara M."/>
            <person name="Lee W."/>
            <person name="Lennon N."/>
            <person name="Letendre F."/>
            <person name="LeVine R."/>
            <person name="Lipovsky A."/>
            <person name="Liu X."/>
            <person name="Liu J."/>
            <person name="Liu S."/>
            <person name="Lokyitsang T."/>
            <person name="Lokyitsang Y."/>
            <person name="Lubonja R."/>
            <person name="Lui A."/>
            <person name="MacDonald P."/>
            <person name="Magnisalis V."/>
            <person name="Maru K."/>
            <person name="Matthews C."/>
            <person name="McCusker W."/>
            <person name="McDonough S."/>
            <person name="Mehta T."/>
            <person name="Meldrim J."/>
            <person name="Meneus L."/>
            <person name="Mihai O."/>
            <person name="Mihalev A."/>
            <person name="Mihova T."/>
            <person name="Mittelman R."/>
            <person name="Mlenga V."/>
            <person name="Montmayeur A."/>
            <person name="Mulrain L."/>
            <person name="Navidi A."/>
            <person name="Naylor J."/>
            <person name="Negash T."/>
            <person name="Nguyen T."/>
            <person name="Nguyen N."/>
            <person name="Nicol R."/>
            <person name="Norbu C."/>
            <person name="Norbu N."/>
            <person name="Novod N."/>
            <person name="O'Neill B."/>
            <person name="Osman S."/>
            <person name="Markiewicz E."/>
            <person name="Oyono O.L."/>
            <person name="Patti C."/>
            <person name="Phunkhang P."/>
            <person name="Pierre F."/>
            <person name="Priest M."/>
            <person name="Raghuraman S."/>
            <person name="Rege F."/>
            <person name="Reyes R."/>
            <person name="Rise C."/>
            <person name="Rogov P."/>
            <person name="Ross K."/>
            <person name="Ryan E."/>
            <person name="Settipalli S."/>
            <person name="Shea T."/>
            <person name="Sherpa N."/>
            <person name="Shi L."/>
            <person name="Shih D."/>
            <person name="Sparrow T."/>
            <person name="Spaulding J."/>
            <person name="Stalker J."/>
            <person name="Stange-Thomann N."/>
            <person name="Stavropoulos S."/>
            <person name="Stone C."/>
            <person name="Strader C."/>
            <person name="Tesfaye S."/>
            <person name="Thomson T."/>
            <person name="Thoulutsang Y."/>
            <person name="Thoulutsang D."/>
            <person name="Topham K."/>
            <person name="Topping I."/>
            <person name="Tsamla T."/>
            <person name="Vassiliev H."/>
            <person name="Vo A."/>
            <person name="Wangchuk T."/>
            <person name="Wangdi T."/>
            <person name="Weiand M."/>
            <person name="Wilkinson J."/>
            <person name="Wilson A."/>
            <person name="Yadav S."/>
            <person name="Young G."/>
            <person name="Yu Q."/>
            <person name="Zembek L."/>
            <person name="Zhong D."/>
            <person name="Zimmer A."/>
            <person name="Zwirko Z."/>
            <person name="Jaffe D.B."/>
            <person name="Alvarez P."/>
            <person name="Brockman W."/>
            <person name="Butler J."/>
            <person name="Chin C."/>
            <person name="Gnerre S."/>
            <person name="Grabherr M."/>
            <person name="Kleber M."/>
            <person name="Mauceli E."/>
            <person name="MacCallum I."/>
        </authorList>
    </citation>
    <scope>NUCLEOTIDE SEQUENCE [LARGE SCALE GENOMIC DNA]</scope>
    <source>
        <strain evidence="3">Tucson 15287-2541.00</strain>
    </source>
</reference>
<dbReference type="InParanoid" id="B4J239"/>
<dbReference type="EMBL" id="CH916366">
    <property type="protein sequence ID" value="EDV96990.1"/>
    <property type="molecule type" value="Genomic_DNA"/>
</dbReference>
<gene>
    <name evidence="2" type="primary">Dgri\GH16584</name>
    <name evidence="2" type="ORF">Dgri_GH16584</name>
</gene>
<evidence type="ECO:0000313" key="3">
    <source>
        <dbReference type="Proteomes" id="UP000001070"/>
    </source>
</evidence>
<sequence length="194" mass="22693">MFGILNLRLHHVALAEVSMISICLVGILHYGHGIHGCDLLYWRQMLARLKDKPMAIMLLIGVLKLLMILIRTLLSYTEVPQEIGPPISIVKRRYRRFIVMRLLAAHKKFLRDKRQIQQRHSDLLQAIHLFRKDGRRLYECTADQLSQSIQQLLPAEEQQELDLLQLGYDRYKCVSQLREMDIYKLVLALALPKL</sequence>
<dbReference type="HOGENOM" id="CLU_1344550_0_0_1"/>
<dbReference type="PhylomeDB" id="B4J239"/>
<proteinExistence type="predicted"/>
<dbReference type="eggNOG" id="ENOG502TBF7">
    <property type="taxonomic scope" value="Eukaryota"/>
</dbReference>
<name>B4J239_DROGR</name>
<evidence type="ECO:0000256" key="1">
    <source>
        <dbReference type="SAM" id="Phobius"/>
    </source>
</evidence>